<proteinExistence type="predicted"/>
<dbReference type="InterPro" id="IPR011990">
    <property type="entry name" value="TPR-like_helical_dom_sf"/>
</dbReference>
<dbReference type="EMBL" id="FNET01000030">
    <property type="protein sequence ID" value="SDM94831.1"/>
    <property type="molecule type" value="Genomic_DNA"/>
</dbReference>
<evidence type="ECO:0000313" key="2">
    <source>
        <dbReference type="Proteomes" id="UP000199682"/>
    </source>
</evidence>
<dbReference type="SUPFAM" id="SSF48452">
    <property type="entry name" value="TPR-like"/>
    <property type="match status" value="1"/>
</dbReference>
<protein>
    <submittedName>
        <fullName evidence="1">Tetratricopeptide repeat-containing protein</fullName>
    </submittedName>
</protein>
<sequence length="146" mass="16464">MNNELSVHDSTMFNAYQPNGEVAADRWVTAKRLFDAEHVETPAEKWERAQLLFESRDYVRAAELLAAVAGEVPFQTDLHLLLARAYYHSAQLGNAEARLRVIVDRDPVEHYAHLLLGRTLERQGRPEEAAPWLRLAAAFGGDLAEV</sequence>
<reference evidence="2" key="1">
    <citation type="submission" date="2016-10" db="EMBL/GenBank/DDBJ databases">
        <authorList>
            <person name="Varghese N."/>
            <person name="Submissions S."/>
        </authorList>
    </citation>
    <scope>NUCLEOTIDE SEQUENCE [LARGE SCALE GENOMIC DNA]</scope>
    <source>
        <strain evidence="2">DSM 44796</strain>
    </source>
</reference>
<gene>
    <name evidence="1" type="ORF">SAMN04488074_1308</name>
</gene>
<evidence type="ECO:0000313" key="1">
    <source>
        <dbReference type="EMBL" id="SDM94831.1"/>
    </source>
</evidence>
<name>A0A1G9XE73_9PSEU</name>
<organism evidence="1 2">
    <name type="scientific">Lentzea albidocapillata subsp. violacea</name>
    <dbReference type="NCBI Taxonomy" id="128104"/>
    <lineage>
        <taxon>Bacteria</taxon>
        <taxon>Bacillati</taxon>
        <taxon>Actinomycetota</taxon>
        <taxon>Actinomycetes</taxon>
        <taxon>Pseudonocardiales</taxon>
        <taxon>Pseudonocardiaceae</taxon>
        <taxon>Lentzea</taxon>
    </lineage>
</organism>
<dbReference type="Proteomes" id="UP000199682">
    <property type="component" value="Unassembled WGS sequence"/>
</dbReference>
<dbReference type="Pfam" id="PF14559">
    <property type="entry name" value="TPR_19"/>
    <property type="match status" value="1"/>
</dbReference>
<dbReference type="Gene3D" id="1.25.40.10">
    <property type="entry name" value="Tetratricopeptide repeat domain"/>
    <property type="match status" value="1"/>
</dbReference>
<accession>A0A1G9XE73</accession>
<dbReference type="RefSeq" id="WP_256335196.1">
    <property type="nucleotide sequence ID" value="NZ_FNET01000030.1"/>
</dbReference>
<dbReference type="AlphaFoldDB" id="A0A1G9XE73"/>